<keyword evidence="3" id="KW-1185">Reference proteome</keyword>
<dbReference type="EMBL" id="JANTHZ010000008">
    <property type="protein sequence ID" value="MCS0496819.1"/>
    <property type="molecule type" value="Genomic_DNA"/>
</dbReference>
<dbReference type="AlphaFoldDB" id="A0A9X2PG85"/>
<dbReference type="RefSeq" id="WP_258733978.1">
    <property type="nucleotide sequence ID" value="NZ_JANTHZ010000008.1"/>
</dbReference>
<evidence type="ECO:0000313" key="3">
    <source>
        <dbReference type="Proteomes" id="UP001151088"/>
    </source>
</evidence>
<gene>
    <name evidence="2" type="ORF">NVS89_17095</name>
</gene>
<name>A0A9X2PG85_9HYPH</name>
<reference evidence="2" key="1">
    <citation type="submission" date="2022-08" db="EMBL/GenBank/DDBJ databases">
        <authorList>
            <person name="Li F."/>
        </authorList>
    </citation>
    <scope>NUCLEOTIDE SEQUENCE</scope>
    <source>
        <strain evidence="2">MQZ15Z-1</strain>
    </source>
</reference>
<evidence type="ECO:0000313" key="2">
    <source>
        <dbReference type="EMBL" id="MCS0496819.1"/>
    </source>
</evidence>
<protein>
    <submittedName>
        <fullName evidence="2">Nuclease</fullName>
    </submittedName>
</protein>
<feature type="region of interest" description="Disordered" evidence="1">
    <location>
        <begin position="1"/>
        <end position="20"/>
    </location>
</feature>
<comment type="caution">
    <text evidence="2">The sequence shown here is derived from an EMBL/GenBank/DDBJ whole genome shotgun (WGS) entry which is preliminary data.</text>
</comment>
<dbReference type="InterPro" id="IPR035437">
    <property type="entry name" value="SNase_OB-fold_sf"/>
</dbReference>
<evidence type="ECO:0000256" key="1">
    <source>
        <dbReference type="SAM" id="MobiDB-lite"/>
    </source>
</evidence>
<sequence length="313" mass="32497">MRSGSTQREMHPAAGGRSPLPSACDRAAAILIPLRQAVAASAGRLRALALGVVLTSSFLAPASAAPAGGAACPEGYGAPVRVAGVNDFGDLLLADGRTLRLAALVVASGEPDARAEFRAMLAREAAGREIEVASSPVPDRYGRLVGLARLAGNDDAGAAGLQRRALGEGVAVALPEPGYLGCMATLLEAEGPARVARLGLWRNLPIDARDEDALRAQAGHFTIMEGRVAGVGSGRAVDYLNFGRVWRQDATLRMTHDSRAALEDTGVAVGDLAGRVVMARGVVFEAGGPAIDIRWAEQVELRPRVTDEQAGNW</sequence>
<organism evidence="2 3">
    <name type="scientific">Ancylobacter mangrovi</name>
    <dbReference type="NCBI Taxonomy" id="2972472"/>
    <lineage>
        <taxon>Bacteria</taxon>
        <taxon>Pseudomonadati</taxon>
        <taxon>Pseudomonadota</taxon>
        <taxon>Alphaproteobacteria</taxon>
        <taxon>Hyphomicrobiales</taxon>
        <taxon>Xanthobacteraceae</taxon>
        <taxon>Ancylobacter</taxon>
    </lineage>
</organism>
<proteinExistence type="predicted"/>
<accession>A0A9X2PG85</accession>
<dbReference type="Proteomes" id="UP001151088">
    <property type="component" value="Unassembled WGS sequence"/>
</dbReference>
<dbReference type="SUPFAM" id="SSF50199">
    <property type="entry name" value="Staphylococcal nuclease"/>
    <property type="match status" value="1"/>
</dbReference>